<proteinExistence type="predicted"/>
<feature type="compositionally biased region" description="Basic and acidic residues" evidence="1">
    <location>
        <begin position="303"/>
        <end position="319"/>
    </location>
</feature>
<dbReference type="VEuPathDB" id="VectorBase:AATE015113"/>
<evidence type="ECO:0000313" key="2">
    <source>
        <dbReference type="EnsemblMetazoa" id="AATE015113-PA.1"/>
    </source>
</evidence>
<sequence length="540" mass="58705">MLRLPAPTFCPSVDTAEAGWPVPASTSPPAGPPAPGPPVAVPLRFTSVDMLIPFSPKLLLFTSSKLAASSRLRSLNDLFATISAMSGLDVRHSIGSISMCFLARGIGCRGSVVLPSSPELSVPVPPGPPSFPCLISSSMIFSSASCFCFFSCSFCWMFTRDPTLLPSFSLEPPAKSNPFTSDPSSTTTTTTTTSNATATVIGAIVTHRTPAAAFGAQGRTLLSHTPTRLVPETPHVEVAVVHDHEEQTGGEAAQHRHRHHVPSFRPVGPHAHHPQAHEQAVFRQHYHVECELPKKKHPVAVDGRVHGEGDDARDDRAETPEELEDHAEPGQHEPVHVLQAHVLAEAGERPAHAEQRQRGRDHVEVAERFLLLLGQVGLLHERRAGGQMVPERLQLQTGQLRLALQRHQDVQLEEQHRGCLAERVHEPQHAEVAHLVLHVPQVDRDEQFRVPPQYAELRDVQGKHDVPAVLGRACAGLMGVRAITPAAIVATRAETVRLLLPTLAGDPSASRGGPAVDVVALRIFRLFKYHRMETIYGKKV</sequence>
<reference evidence="2" key="1">
    <citation type="submission" date="2022-08" db="UniProtKB">
        <authorList>
            <consortium name="EnsemblMetazoa"/>
        </authorList>
    </citation>
    <scope>IDENTIFICATION</scope>
    <source>
        <strain evidence="2">EBRO</strain>
    </source>
</reference>
<name>A0A182JBR8_ANOAO</name>
<protein>
    <submittedName>
        <fullName evidence="2">Uncharacterized protein</fullName>
    </submittedName>
</protein>
<evidence type="ECO:0000256" key="1">
    <source>
        <dbReference type="SAM" id="MobiDB-lite"/>
    </source>
</evidence>
<dbReference type="EnsemblMetazoa" id="AATE015113-RA">
    <property type="protein sequence ID" value="AATE015113-PA.1"/>
    <property type="gene ID" value="AATE015113"/>
</dbReference>
<accession>A0A182JBR8</accession>
<organism evidence="2">
    <name type="scientific">Anopheles atroparvus</name>
    <name type="common">European mosquito</name>
    <dbReference type="NCBI Taxonomy" id="41427"/>
    <lineage>
        <taxon>Eukaryota</taxon>
        <taxon>Metazoa</taxon>
        <taxon>Ecdysozoa</taxon>
        <taxon>Arthropoda</taxon>
        <taxon>Hexapoda</taxon>
        <taxon>Insecta</taxon>
        <taxon>Pterygota</taxon>
        <taxon>Neoptera</taxon>
        <taxon>Endopterygota</taxon>
        <taxon>Diptera</taxon>
        <taxon>Nematocera</taxon>
        <taxon>Culicoidea</taxon>
        <taxon>Culicidae</taxon>
        <taxon>Anophelinae</taxon>
        <taxon>Anopheles</taxon>
    </lineage>
</organism>
<dbReference type="AlphaFoldDB" id="A0A182JBR8"/>
<feature type="region of interest" description="Disordered" evidence="1">
    <location>
        <begin position="297"/>
        <end position="333"/>
    </location>
</feature>